<keyword evidence="6" id="KW-0653">Protein transport</keyword>
<protein>
    <submittedName>
        <fullName evidence="12">ABC transporter permease</fullName>
    </submittedName>
</protein>
<keyword evidence="8 10" id="KW-0472">Membrane</keyword>
<feature type="transmembrane region" description="Helical" evidence="10">
    <location>
        <begin position="524"/>
        <end position="548"/>
    </location>
</feature>
<evidence type="ECO:0000256" key="3">
    <source>
        <dbReference type="ARBA" id="ARBA00022475"/>
    </source>
</evidence>
<dbReference type="GO" id="GO:0055085">
    <property type="term" value="P:transmembrane transport"/>
    <property type="evidence" value="ECO:0007669"/>
    <property type="project" value="InterPro"/>
</dbReference>
<keyword evidence="13" id="KW-1185">Reference proteome</keyword>
<proteinExistence type="inferred from homology"/>
<dbReference type="Gene3D" id="1.10.3720.10">
    <property type="entry name" value="MetI-like"/>
    <property type="match status" value="1"/>
</dbReference>
<evidence type="ECO:0000313" key="13">
    <source>
        <dbReference type="Proteomes" id="UP001056429"/>
    </source>
</evidence>
<evidence type="ECO:0000256" key="9">
    <source>
        <dbReference type="ARBA" id="ARBA00024202"/>
    </source>
</evidence>
<feature type="transmembrane region" description="Helical" evidence="10">
    <location>
        <begin position="54"/>
        <end position="73"/>
    </location>
</feature>
<dbReference type="InterPro" id="IPR035906">
    <property type="entry name" value="MetI-like_sf"/>
</dbReference>
<feature type="transmembrane region" description="Helical" evidence="10">
    <location>
        <begin position="568"/>
        <end position="585"/>
    </location>
</feature>
<feature type="transmembrane region" description="Helical" evidence="10">
    <location>
        <begin position="597"/>
        <end position="616"/>
    </location>
</feature>
<dbReference type="GO" id="GO:0015833">
    <property type="term" value="P:peptide transport"/>
    <property type="evidence" value="ECO:0007669"/>
    <property type="project" value="UniProtKB-KW"/>
</dbReference>
<name>A0A9J6P9K4_9CLOT</name>
<feature type="transmembrane region" description="Helical" evidence="10">
    <location>
        <begin position="458"/>
        <end position="475"/>
    </location>
</feature>
<dbReference type="CDD" id="cd06261">
    <property type="entry name" value="TM_PBP2"/>
    <property type="match status" value="1"/>
</dbReference>
<dbReference type="Proteomes" id="UP001056429">
    <property type="component" value="Unassembled WGS sequence"/>
</dbReference>
<evidence type="ECO:0000256" key="7">
    <source>
        <dbReference type="ARBA" id="ARBA00022989"/>
    </source>
</evidence>
<evidence type="ECO:0000256" key="2">
    <source>
        <dbReference type="ARBA" id="ARBA00022448"/>
    </source>
</evidence>
<dbReference type="SUPFAM" id="SSF161098">
    <property type="entry name" value="MetI-like"/>
    <property type="match status" value="1"/>
</dbReference>
<dbReference type="RefSeq" id="WP_250861948.1">
    <property type="nucleotide sequence ID" value="NZ_JAGSOJ010000007.1"/>
</dbReference>
<organism evidence="12 13">
    <name type="scientific">Oceanirhabdus seepicola</name>
    <dbReference type="NCBI Taxonomy" id="2828781"/>
    <lineage>
        <taxon>Bacteria</taxon>
        <taxon>Bacillati</taxon>
        <taxon>Bacillota</taxon>
        <taxon>Clostridia</taxon>
        <taxon>Eubacteriales</taxon>
        <taxon>Clostridiaceae</taxon>
        <taxon>Oceanirhabdus</taxon>
    </lineage>
</organism>
<keyword evidence="7 10" id="KW-1133">Transmembrane helix</keyword>
<dbReference type="AlphaFoldDB" id="A0A9J6P9K4"/>
<accession>A0A9J6P9K4</accession>
<comment type="subcellular location">
    <subcellularLocation>
        <location evidence="1 10">Cell membrane</location>
        <topology evidence="1 10">Multi-pass membrane protein</topology>
    </subcellularLocation>
</comment>
<dbReference type="PANTHER" id="PTHR43386:SF24">
    <property type="entry name" value="OLIGOPEPTIDE TRANSPORT SYSTEM PERMEASE PROTEIN AMID"/>
    <property type="match status" value="1"/>
</dbReference>
<keyword evidence="3" id="KW-1003">Cell membrane</keyword>
<keyword evidence="2 10" id="KW-0813">Transport</keyword>
<keyword evidence="5" id="KW-0571">Peptide transport</keyword>
<dbReference type="EMBL" id="JAGSOJ010000007">
    <property type="protein sequence ID" value="MCM1992780.1"/>
    <property type="molecule type" value="Genomic_DNA"/>
</dbReference>
<evidence type="ECO:0000313" key="12">
    <source>
        <dbReference type="EMBL" id="MCM1992780.1"/>
    </source>
</evidence>
<evidence type="ECO:0000256" key="1">
    <source>
        <dbReference type="ARBA" id="ARBA00004651"/>
    </source>
</evidence>
<dbReference type="PANTHER" id="PTHR43386">
    <property type="entry name" value="OLIGOPEPTIDE TRANSPORT SYSTEM PERMEASE PROTEIN APPC"/>
    <property type="match status" value="1"/>
</dbReference>
<keyword evidence="4 10" id="KW-0812">Transmembrane</keyword>
<evidence type="ECO:0000256" key="6">
    <source>
        <dbReference type="ARBA" id="ARBA00022927"/>
    </source>
</evidence>
<feature type="domain" description="ABC transmembrane type-1" evidence="11">
    <location>
        <begin position="416"/>
        <end position="616"/>
    </location>
</feature>
<comment type="caution">
    <text evidence="12">The sequence shown here is derived from an EMBL/GenBank/DDBJ whole genome shotgun (WGS) entry which is preliminary data.</text>
</comment>
<dbReference type="InterPro" id="IPR050366">
    <property type="entry name" value="BP-dependent_transpt_permease"/>
</dbReference>
<reference evidence="12" key="2">
    <citation type="submission" date="2021-04" db="EMBL/GenBank/DDBJ databases">
        <authorList>
            <person name="Dong X."/>
        </authorList>
    </citation>
    <scope>NUCLEOTIDE SEQUENCE</scope>
    <source>
        <strain evidence="12">ZWT</strain>
    </source>
</reference>
<dbReference type="GO" id="GO:0015031">
    <property type="term" value="P:protein transport"/>
    <property type="evidence" value="ECO:0007669"/>
    <property type="project" value="UniProtKB-KW"/>
</dbReference>
<gene>
    <name evidence="12" type="ORF">KDK92_23935</name>
</gene>
<evidence type="ECO:0000256" key="8">
    <source>
        <dbReference type="ARBA" id="ARBA00023136"/>
    </source>
</evidence>
<dbReference type="Pfam" id="PF12911">
    <property type="entry name" value="OppC_N"/>
    <property type="match status" value="1"/>
</dbReference>
<dbReference type="PROSITE" id="PS50928">
    <property type="entry name" value="ABC_TM1"/>
    <property type="match status" value="1"/>
</dbReference>
<dbReference type="InterPro" id="IPR025966">
    <property type="entry name" value="OppC_N"/>
</dbReference>
<feature type="transmembrane region" description="Helical" evidence="10">
    <location>
        <begin position="481"/>
        <end position="503"/>
    </location>
</feature>
<dbReference type="Pfam" id="PF00528">
    <property type="entry name" value="BPD_transp_1"/>
    <property type="match status" value="1"/>
</dbReference>
<sequence>MMNNVKDIVKQDIPKNQFEFVQKGQKLYDQKIQGKSISYMQDVWMRFKKNRANVTASIILLVLILCSIFMPGLSGKNYEKLDEKLSFLPPRVPFLEKFGVMDGTISIKDKPIDLTKMDEETGLYLPLNYNEKAIVMKTLTNTRVESSEKSEYVLNGQSVLRLDYDSSSITVESNEFYNLVKANNPNIEIDVYELDSSSNGKIEVLLQSDFGGDYTVIDTITETGKHRVKLFELNPDLYADVVSKLQLRYSSDNKGSYAAVTSVSLFDDSSKEPVLFHEGYNLCSYKVVDGKGSYQRQNGEMIIASFKYNKYIDAFDLTHETAFSASKYDKLLAEWGDKVEKIPNPDNPDGWFFSEGFPIREVVRKNDTVEVDGEKYSSYEVYLDYAAYLGYDELPYYLFGTSQAGRDLFSLVWVGLRTSLYIGLVVTLINVSIGIVYGAISGYYGGTVDLLMQRFAELMGRLPWLVVLSIMVALFDPGIKTLILTLVINGWIATASVTRMQFYRYKGREYVLASKTMGAKDRRLIFRHILPNGIGTIITSSVLSIPAVIFLEASLSYLGFGIGHGQSFNILGMTFSGVSIGVLLADARNFLSTYPYLTVYPCVIVSILMITFNMFGNALRDAFNPSLRGVED</sequence>
<reference evidence="12" key="1">
    <citation type="journal article" date="2021" name="mSystems">
        <title>Bacteria and Archaea Synergistically Convert Glycine Betaine to Biogenic Methane in the Formosa Cold Seep of the South China Sea.</title>
        <authorList>
            <person name="Li L."/>
            <person name="Zhang W."/>
            <person name="Zhang S."/>
            <person name="Song L."/>
            <person name="Sun Q."/>
            <person name="Zhang H."/>
            <person name="Xiang H."/>
            <person name="Dong X."/>
        </authorList>
    </citation>
    <scope>NUCLEOTIDE SEQUENCE</scope>
    <source>
        <strain evidence="12">ZWT</strain>
    </source>
</reference>
<evidence type="ECO:0000256" key="5">
    <source>
        <dbReference type="ARBA" id="ARBA00022856"/>
    </source>
</evidence>
<feature type="transmembrane region" description="Helical" evidence="10">
    <location>
        <begin position="420"/>
        <end position="446"/>
    </location>
</feature>
<evidence type="ECO:0000256" key="10">
    <source>
        <dbReference type="RuleBase" id="RU363032"/>
    </source>
</evidence>
<dbReference type="InterPro" id="IPR000515">
    <property type="entry name" value="MetI-like"/>
</dbReference>
<comment type="similarity">
    <text evidence="9">Belongs to the binding-protein-dependent transport system permease family. OppBC subfamily.</text>
</comment>
<dbReference type="GO" id="GO:0005886">
    <property type="term" value="C:plasma membrane"/>
    <property type="evidence" value="ECO:0007669"/>
    <property type="project" value="UniProtKB-SubCell"/>
</dbReference>
<evidence type="ECO:0000259" key="11">
    <source>
        <dbReference type="PROSITE" id="PS50928"/>
    </source>
</evidence>
<evidence type="ECO:0000256" key="4">
    <source>
        <dbReference type="ARBA" id="ARBA00022692"/>
    </source>
</evidence>